<name>A0ABQ5F392_9ASTR</name>
<comment type="caution">
    <text evidence="2">The sequence shown here is derived from an EMBL/GenBank/DDBJ whole genome shotgun (WGS) entry which is preliminary data.</text>
</comment>
<evidence type="ECO:0000313" key="3">
    <source>
        <dbReference type="Proteomes" id="UP001151760"/>
    </source>
</evidence>
<evidence type="ECO:0000256" key="1">
    <source>
        <dbReference type="SAM" id="MobiDB-lite"/>
    </source>
</evidence>
<proteinExistence type="predicted"/>
<accession>A0ABQ5F392</accession>
<evidence type="ECO:0000313" key="2">
    <source>
        <dbReference type="EMBL" id="GJT57665.1"/>
    </source>
</evidence>
<keyword evidence="3" id="KW-1185">Reference proteome</keyword>
<sequence length="306" mass="34719">MGPEYPSSRWEKYISLAVEYLSKWDEARRSPLMMPRCLQFLKTLFSRFGATPEFHKWFAELTFAIDQFTKVMLKYGCHDRLSPKHINPRRSGKLIGVKSREFKVFLREPWEQNRLHSWSDKLDDAFMGPSQHSLQNTHRMALHEDFLGQLNPVGLDMSPLSKYSRIMKALDSVIFNSSFTSSASFWEFSPSDKSSQTSGYCITVKDLSPEFVCAYVSSTVYTQMSCKCPRDVVTGTRQADSVLNHTPRCDFHKANLTTHILRQSTPRQQQAHIHLSPSPPTPAASLSGAAMPGRQTLGESALPPHA</sequence>
<reference evidence="2" key="1">
    <citation type="journal article" date="2022" name="Int. J. Mol. Sci.">
        <title>Draft Genome of Tanacetum Coccineum: Genomic Comparison of Closely Related Tanacetum-Family Plants.</title>
        <authorList>
            <person name="Yamashiro T."/>
            <person name="Shiraishi A."/>
            <person name="Nakayama K."/>
            <person name="Satake H."/>
        </authorList>
    </citation>
    <scope>NUCLEOTIDE SEQUENCE</scope>
</reference>
<gene>
    <name evidence="2" type="ORF">Tco_0992719</name>
</gene>
<reference evidence="2" key="2">
    <citation type="submission" date="2022-01" db="EMBL/GenBank/DDBJ databases">
        <authorList>
            <person name="Yamashiro T."/>
            <person name="Shiraishi A."/>
            <person name="Satake H."/>
            <person name="Nakayama K."/>
        </authorList>
    </citation>
    <scope>NUCLEOTIDE SEQUENCE</scope>
</reference>
<dbReference type="Proteomes" id="UP001151760">
    <property type="component" value="Unassembled WGS sequence"/>
</dbReference>
<feature type="region of interest" description="Disordered" evidence="1">
    <location>
        <begin position="265"/>
        <end position="306"/>
    </location>
</feature>
<dbReference type="EMBL" id="BQNB010016951">
    <property type="protein sequence ID" value="GJT57665.1"/>
    <property type="molecule type" value="Genomic_DNA"/>
</dbReference>
<evidence type="ECO:0008006" key="4">
    <source>
        <dbReference type="Google" id="ProtNLM"/>
    </source>
</evidence>
<organism evidence="2 3">
    <name type="scientific">Tanacetum coccineum</name>
    <dbReference type="NCBI Taxonomy" id="301880"/>
    <lineage>
        <taxon>Eukaryota</taxon>
        <taxon>Viridiplantae</taxon>
        <taxon>Streptophyta</taxon>
        <taxon>Embryophyta</taxon>
        <taxon>Tracheophyta</taxon>
        <taxon>Spermatophyta</taxon>
        <taxon>Magnoliopsida</taxon>
        <taxon>eudicotyledons</taxon>
        <taxon>Gunneridae</taxon>
        <taxon>Pentapetalae</taxon>
        <taxon>asterids</taxon>
        <taxon>campanulids</taxon>
        <taxon>Asterales</taxon>
        <taxon>Asteraceae</taxon>
        <taxon>Asteroideae</taxon>
        <taxon>Anthemideae</taxon>
        <taxon>Anthemidinae</taxon>
        <taxon>Tanacetum</taxon>
    </lineage>
</organism>
<protein>
    <recommendedName>
        <fullName evidence="4">Transposase</fullName>
    </recommendedName>
</protein>